<evidence type="ECO:0000313" key="8">
    <source>
        <dbReference type="Proteomes" id="UP000038040"/>
    </source>
</evidence>
<evidence type="ECO:0000259" key="6">
    <source>
        <dbReference type="Pfam" id="PF17682"/>
    </source>
</evidence>
<evidence type="ECO:0000313" key="7">
    <source>
        <dbReference type="EMBL" id="VDN55498.1"/>
    </source>
</evidence>
<evidence type="ECO:0000256" key="3">
    <source>
        <dbReference type="ARBA" id="ARBA00023163"/>
    </source>
</evidence>
<dbReference type="Gene3D" id="3.30.200.160">
    <property type="entry name" value="TFIIIC, subcomplex tauA, subunit Sfc1, barrel domain"/>
    <property type="match status" value="1"/>
</dbReference>
<dbReference type="Pfam" id="PF17682">
    <property type="entry name" value="Tau95_N"/>
    <property type="match status" value="1"/>
</dbReference>
<dbReference type="EMBL" id="UYYG01001152">
    <property type="protein sequence ID" value="VDN55498.1"/>
    <property type="molecule type" value="Genomic_DNA"/>
</dbReference>
<feature type="domain" description="Transcription factor IIIC subunit Tfc1/Sfc1 triple barrel" evidence="6">
    <location>
        <begin position="12"/>
        <end position="114"/>
    </location>
</feature>
<keyword evidence="3" id="KW-0804">Transcription</keyword>
<reference evidence="7 9" key="2">
    <citation type="submission" date="2018-11" db="EMBL/GenBank/DDBJ databases">
        <authorList>
            <consortium name="Pathogen Informatics"/>
        </authorList>
    </citation>
    <scope>NUCLEOTIDE SEQUENCE [LARGE SCALE GENOMIC DNA]</scope>
</reference>
<dbReference type="GO" id="GO:0006384">
    <property type="term" value="P:transcription initiation at RNA polymerase III promoter"/>
    <property type="evidence" value="ECO:0007669"/>
    <property type="project" value="InterPro"/>
</dbReference>
<keyword evidence="4" id="KW-0539">Nucleus</keyword>
<dbReference type="InterPro" id="IPR042536">
    <property type="entry name" value="TFIIIC_tauA_Sfc1"/>
</dbReference>
<evidence type="ECO:0000313" key="10">
    <source>
        <dbReference type="WBParaSite" id="DME_0000111101-mRNA-1"/>
    </source>
</evidence>
<dbReference type="PANTHER" id="PTHR13230">
    <property type="entry name" value="GENERAL TRANSCRIPTION FACTOR IIIC, POLYPEPTIDE 5"/>
    <property type="match status" value="1"/>
</dbReference>
<dbReference type="InterPro" id="IPR041499">
    <property type="entry name" value="Tfc1/Sfc1_N"/>
</dbReference>
<sequence>MCESSLNGDFVIVSYPGCVKNVEKALETLGGLQTISSNHISGRPLELRHHLENPYASALISERKKSEKYSLDGQLLAVIKIRRKKSDRNVVESKILGFVYTIYTFSTLFDFQYLPLRKNNPTDKHYEDLVPKIIPPDLSSAINWWDRSDEKLGTPLFLPPFQFSRYNMPSSRLFCKETVFVSERIQSQVKTGGLRNERKALSVTVQATDNFPCAPSEEAVNDANFRCKDEELHRLLQEIFEERPLWTRIAIVRKTGLDEPTLRVLLPKFAFYVSSGAWGRCWCRFGYDPRIDPDAKKYQTIMVTFRLHSKIPERQRLKVACVKLLEWLILKFFLGKLPHVRQMWYSICDIKLPFAEEVLPKIIKDLFDSRKTSEQSYIVNLFILPQEFCLNF</sequence>
<dbReference type="GO" id="GO:0001002">
    <property type="term" value="F:RNA polymerase III type 1 promoter sequence-specific DNA binding"/>
    <property type="evidence" value="ECO:0007669"/>
    <property type="project" value="TreeGrafter"/>
</dbReference>
<dbReference type="STRING" id="318479.A0A0N4U324"/>
<dbReference type="PANTHER" id="PTHR13230:SF5">
    <property type="entry name" value="GENERAL TRANSCRIPTION FACTOR 3C POLYPEPTIDE 5"/>
    <property type="match status" value="1"/>
</dbReference>
<name>A0A0N4U324_DRAME</name>
<comment type="subcellular location">
    <subcellularLocation>
        <location evidence="1">Nucleus</location>
    </subcellularLocation>
</comment>
<reference evidence="10" key="1">
    <citation type="submission" date="2017-02" db="UniProtKB">
        <authorList>
            <consortium name="WormBaseParasite"/>
        </authorList>
    </citation>
    <scope>IDENTIFICATION</scope>
</reference>
<dbReference type="InterPro" id="IPR019136">
    <property type="entry name" value="TF_IIIC_su-5_HTH"/>
</dbReference>
<dbReference type="WBParaSite" id="DME_0000111101-mRNA-1">
    <property type="protein sequence ID" value="DME_0000111101-mRNA-1"/>
    <property type="gene ID" value="DME_0000111101"/>
</dbReference>
<accession>A0A0N4U324</accession>
<keyword evidence="9" id="KW-1185">Reference proteome</keyword>
<keyword evidence="2" id="KW-0238">DNA-binding</keyword>
<feature type="domain" description="Transcription factor IIIC subunit 5 HTH" evidence="5">
    <location>
        <begin position="157"/>
        <end position="303"/>
    </location>
</feature>
<evidence type="ECO:0000256" key="1">
    <source>
        <dbReference type="ARBA" id="ARBA00004123"/>
    </source>
</evidence>
<dbReference type="Proteomes" id="UP000274756">
    <property type="component" value="Unassembled WGS sequence"/>
</dbReference>
<dbReference type="GO" id="GO:0000127">
    <property type="term" value="C:transcription factor TFIIIC complex"/>
    <property type="evidence" value="ECO:0007669"/>
    <property type="project" value="InterPro"/>
</dbReference>
<dbReference type="InterPro" id="IPR040454">
    <property type="entry name" value="TF_IIIC_Tfc1/Sfc1"/>
</dbReference>
<dbReference type="AlphaFoldDB" id="A0A0N4U324"/>
<dbReference type="OrthoDB" id="5598268at2759"/>
<dbReference type="Proteomes" id="UP000038040">
    <property type="component" value="Unplaced"/>
</dbReference>
<evidence type="ECO:0000256" key="2">
    <source>
        <dbReference type="ARBA" id="ARBA00023125"/>
    </source>
</evidence>
<dbReference type="GO" id="GO:0005634">
    <property type="term" value="C:nucleus"/>
    <property type="evidence" value="ECO:0007669"/>
    <property type="project" value="UniProtKB-SubCell"/>
</dbReference>
<evidence type="ECO:0000259" key="5">
    <source>
        <dbReference type="Pfam" id="PF09734"/>
    </source>
</evidence>
<protein>
    <submittedName>
        <fullName evidence="10">General transcription factor 3C polypeptide 5</fullName>
    </submittedName>
</protein>
<evidence type="ECO:0000256" key="4">
    <source>
        <dbReference type="ARBA" id="ARBA00023242"/>
    </source>
</evidence>
<organism evidence="8 10">
    <name type="scientific">Dracunculus medinensis</name>
    <name type="common">Guinea worm</name>
    <dbReference type="NCBI Taxonomy" id="318479"/>
    <lineage>
        <taxon>Eukaryota</taxon>
        <taxon>Metazoa</taxon>
        <taxon>Ecdysozoa</taxon>
        <taxon>Nematoda</taxon>
        <taxon>Chromadorea</taxon>
        <taxon>Rhabditida</taxon>
        <taxon>Spirurina</taxon>
        <taxon>Dracunculoidea</taxon>
        <taxon>Dracunculidae</taxon>
        <taxon>Dracunculus</taxon>
    </lineage>
</organism>
<proteinExistence type="predicted"/>
<dbReference type="GO" id="GO:0001003">
    <property type="term" value="F:RNA polymerase III type 2 promoter sequence-specific DNA binding"/>
    <property type="evidence" value="ECO:0007669"/>
    <property type="project" value="TreeGrafter"/>
</dbReference>
<gene>
    <name evidence="7" type="ORF">DME_LOCUS5471</name>
</gene>
<dbReference type="Pfam" id="PF09734">
    <property type="entry name" value="Tau95"/>
    <property type="match status" value="1"/>
</dbReference>
<evidence type="ECO:0000313" key="9">
    <source>
        <dbReference type="Proteomes" id="UP000274756"/>
    </source>
</evidence>